<feature type="region of interest" description="Disordered" evidence="1">
    <location>
        <begin position="341"/>
        <end position="362"/>
    </location>
</feature>
<evidence type="ECO:0008006" key="4">
    <source>
        <dbReference type="Google" id="ProtNLM"/>
    </source>
</evidence>
<keyword evidence="3" id="KW-1185">Reference proteome</keyword>
<reference evidence="2" key="1">
    <citation type="submission" date="2023-08" db="EMBL/GenBank/DDBJ databases">
        <authorList>
            <person name="Chen Y."/>
            <person name="Shah S."/>
            <person name="Dougan E. K."/>
            <person name="Thang M."/>
            <person name="Chan C."/>
        </authorList>
    </citation>
    <scope>NUCLEOTIDE SEQUENCE</scope>
</reference>
<protein>
    <recommendedName>
        <fullName evidence="4">Ubiquitin-like domain-containing protein</fullName>
    </recommendedName>
</protein>
<feature type="compositionally biased region" description="Basic and acidic residues" evidence="1">
    <location>
        <begin position="350"/>
        <end position="362"/>
    </location>
</feature>
<organism evidence="2 3">
    <name type="scientific">Effrenium voratum</name>
    <dbReference type="NCBI Taxonomy" id="2562239"/>
    <lineage>
        <taxon>Eukaryota</taxon>
        <taxon>Sar</taxon>
        <taxon>Alveolata</taxon>
        <taxon>Dinophyceae</taxon>
        <taxon>Suessiales</taxon>
        <taxon>Symbiodiniaceae</taxon>
        <taxon>Effrenium</taxon>
    </lineage>
</organism>
<dbReference type="Proteomes" id="UP001178507">
    <property type="component" value="Unassembled WGS sequence"/>
</dbReference>
<gene>
    <name evidence="2" type="ORF">EVOR1521_LOCUS29019</name>
</gene>
<proteinExistence type="predicted"/>
<sequence>MSDLREQCMKLQVQNTALAVVIANGWVCDGAPNQKGRMISYSERCRSGFFHAQRSLAFHKVDSGEHSRVLFATYRGDTCIITPDRTWTIKKAKHAVLRELELPCAYSKVDAFFVFEFSNTFQEVTNARKVGTTLSRKAEVAVIERHRWTPSTSFTPSGGYGNTVSLEGDPVQTAQSLFVTREEAHVHGESASPTAFNSALNTVQSDDSDADVTDEVIALSDLAEYDEGEFSIEYLQCADDFQENLIPVVVSEFKGRVLFTLLLPMDTSIQNTKAKMVEHMTELASKKGLGGRMMTVNDFDLAQNGMVVDETDMLSDYGEDETHIGFVIILKLRGGGITGLRKQQKKKSEKKTGKKDSERLRNDAKEVASGIQKNTTLPVVQSADAIMTAFMTLSETNPTDALVGRLKVLEEKDLDKIHGVLSKNSGGSTDYKLRQASRHFFNPELQGVIDLHHETGGIIETAELTFATTYHQLLETETNYNLGKMKALVKTYLDRKIGEREKEEKEMMEL</sequence>
<accession>A0AA36JJB0</accession>
<dbReference type="EMBL" id="CAUJNA010003665">
    <property type="protein sequence ID" value="CAJ1407282.1"/>
    <property type="molecule type" value="Genomic_DNA"/>
</dbReference>
<name>A0AA36JJB0_9DINO</name>
<comment type="caution">
    <text evidence="2">The sequence shown here is derived from an EMBL/GenBank/DDBJ whole genome shotgun (WGS) entry which is preliminary data.</text>
</comment>
<evidence type="ECO:0000256" key="1">
    <source>
        <dbReference type="SAM" id="MobiDB-lite"/>
    </source>
</evidence>
<evidence type="ECO:0000313" key="3">
    <source>
        <dbReference type="Proteomes" id="UP001178507"/>
    </source>
</evidence>
<dbReference type="AlphaFoldDB" id="A0AA36JJB0"/>
<evidence type="ECO:0000313" key="2">
    <source>
        <dbReference type="EMBL" id="CAJ1407282.1"/>
    </source>
</evidence>